<proteinExistence type="predicted"/>
<dbReference type="Proteomes" id="UP000663860">
    <property type="component" value="Unassembled WGS sequence"/>
</dbReference>
<evidence type="ECO:0000313" key="2">
    <source>
        <dbReference type="EMBL" id="CAF3921719.1"/>
    </source>
</evidence>
<evidence type="ECO:0000313" key="1">
    <source>
        <dbReference type="EMBL" id="CAF1401834.1"/>
    </source>
</evidence>
<protein>
    <submittedName>
        <fullName evidence="2">Uncharacterized protein</fullName>
    </submittedName>
</protein>
<dbReference type="Proteomes" id="UP000663868">
    <property type="component" value="Unassembled WGS sequence"/>
</dbReference>
<dbReference type="AlphaFoldDB" id="A0A819IRV6"/>
<comment type="caution">
    <text evidence="2">The sequence shown here is derived from an EMBL/GenBank/DDBJ whole genome shotgun (WGS) entry which is preliminary data.</text>
</comment>
<sequence length="74" mass="8739">MDFCLGGSIVTIPKEINQLNLWVWSQYPRLLSRFIYLWSNHKTLIDHCKTPNNNCSSCFTIDGHQKARRRVCRN</sequence>
<evidence type="ECO:0000313" key="3">
    <source>
        <dbReference type="Proteomes" id="UP000663868"/>
    </source>
</evidence>
<dbReference type="EMBL" id="CAJNOE010001217">
    <property type="protein sequence ID" value="CAF1401834.1"/>
    <property type="molecule type" value="Genomic_DNA"/>
</dbReference>
<name>A0A819IRV6_9BILA</name>
<reference evidence="2" key="1">
    <citation type="submission" date="2021-02" db="EMBL/GenBank/DDBJ databases">
        <authorList>
            <person name="Nowell W R."/>
        </authorList>
    </citation>
    <scope>NUCLEOTIDE SEQUENCE</scope>
</reference>
<accession>A0A819IRV6</accession>
<dbReference type="EMBL" id="CAJOBB010001942">
    <property type="protein sequence ID" value="CAF3921719.1"/>
    <property type="molecule type" value="Genomic_DNA"/>
</dbReference>
<organism evidence="2 3">
    <name type="scientific">Adineta steineri</name>
    <dbReference type="NCBI Taxonomy" id="433720"/>
    <lineage>
        <taxon>Eukaryota</taxon>
        <taxon>Metazoa</taxon>
        <taxon>Spiralia</taxon>
        <taxon>Gnathifera</taxon>
        <taxon>Rotifera</taxon>
        <taxon>Eurotatoria</taxon>
        <taxon>Bdelloidea</taxon>
        <taxon>Adinetida</taxon>
        <taxon>Adinetidae</taxon>
        <taxon>Adineta</taxon>
    </lineage>
</organism>
<gene>
    <name evidence="1" type="ORF">IZO911_LOCUS39539</name>
    <name evidence="2" type="ORF">KXQ929_LOCUS23943</name>
</gene>